<organism evidence="1 2">
    <name type="scientific">Danaus chrysippus</name>
    <name type="common">African queen</name>
    <dbReference type="NCBI Taxonomy" id="151541"/>
    <lineage>
        <taxon>Eukaryota</taxon>
        <taxon>Metazoa</taxon>
        <taxon>Ecdysozoa</taxon>
        <taxon>Arthropoda</taxon>
        <taxon>Hexapoda</taxon>
        <taxon>Insecta</taxon>
        <taxon>Pterygota</taxon>
        <taxon>Neoptera</taxon>
        <taxon>Endopterygota</taxon>
        <taxon>Lepidoptera</taxon>
        <taxon>Glossata</taxon>
        <taxon>Ditrysia</taxon>
        <taxon>Papilionoidea</taxon>
        <taxon>Nymphalidae</taxon>
        <taxon>Danainae</taxon>
        <taxon>Danaini</taxon>
        <taxon>Danaina</taxon>
        <taxon>Danaus</taxon>
        <taxon>Anosia</taxon>
    </lineage>
</organism>
<name>A0A8J2QQV1_9NEOP</name>
<proteinExistence type="predicted"/>
<protein>
    <submittedName>
        <fullName evidence="1">(African queen) hypothetical protein</fullName>
    </submittedName>
</protein>
<evidence type="ECO:0000313" key="2">
    <source>
        <dbReference type="Proteomes" id="UP000789524"/>
    </source>
</evidence>
<dbReference type="Proteomes" id="UP000789524">
    <property type="component" value="Unassembled WGS sequence"/>
</dbReference>
<comment type="caution">
    <text evidence="1">The sequence shown here is derived from an EMBL/GenBank/DDBJ whole genome shotgun (WGS) entry which is preliminary data.</text>
</comment>
<evidence type="ECO:0000313" key="1">
    <source>
        <dbReference type="EMBL" id="CAG9568321.1"/>
    </source>
</evidence>
<dbReference type="EMBL" id="CAKASE010000060">
    <property type="protein sequence ID" value="CAG9568321.1"/>
    <property type="molecule type" value="Genomic_DNA"/>
</dbReference>
<accession>A0A8J2QQV1</accession>
<sequence>MQGVRHFYMTHEKKPNSYPIKSGYVYKQVNNQPPMILSFANKRGRERQFGDKASDLRDATAMKSFHTNNFANQTRNRPLFEAVKNINNDMLIRNPKREAVFEDKETSNTLLNYEKDNEFLNDHEDVRTDSRNFL</sequence>
<dbReference type="AlphaFoldDB" id="A0A8J2QQV1"/>
<reference evidence="1" key="1">
    <citation type="submission" date="2021-09" db="EMBL/GenBank/DDBJ databases">
        <authorList>
            <person name="Martin H S."/>
        </authorList>
    </citation>
    <scope>NUCLEOTIDE SEQUENCE</scope>
</reference>
<keyword evidence="2" id="KW-1185">Reference proteome</keyword>
<gene>
    <name evidence="1" type="ORF">DCHRY22_LOCUS8222</name>
</gene>